<accession>A0A8T0G3Y8</accession>
<reference evidence="3" key="2">
    <citation type="submission" date="2020-06" db="EMBL/GenBank/DDBJ databases">
        <authorList>
            <person name="Sheffer M."/>
        </authorList>
    </citation>
    <scope>NUCLEOTIDE SEQUENCE</scope>
</reference>
<dbReference type="SUPFAM" id="SSF54695">
    <property type="entry name" value="POZ domain"/>
    <property type="match status" value="1"/>
</dbReference>
<dbReference type="PANTHER" id="PTHR24413">
    <property type="entry name" value="SPECKLE-TYPE POZ PROTEIN"/>
    <property type="match status" value="1"/>
</dbReference>
<dbReference type="AlphaFoldDB" id="A0A8T0G3Y8"/>
<reference evidence="3" key="1">
    <citation type="journal article" date="2020" name="bioRxiv">
        <title>Chromosome-level reference genome of the European wasp spider Argiope bruennichi: a resource for studies on range expansion and evolutionary adaptation.</title>
        <authorList>
            <person name="Sheffer M.M."/>
            <person name="Hoppe A."/>
            <person name="Krehenwinkel H."/>
            <person name="Uhl G."/>
            <person name="Kuss A.W."/>
            <person name="Jensen L."/>
            <person name="Jensen C."/>
            <person name="Gillespie R.G."/>
            <person name="Hoff K.J."/>
            <person name="Prost S."/>
        </authorList>
    </citation>
    <scope>NUCLEOTIDE SEQUENCE</scope>
</reference>
<keyword evidence="4" id="KW-1185">Reference proteome</keyword>
<dbReference type="Proteomes" id="UP000807504">
    <property type="component" value="Unassembled WGS sequence"/>
</dbReference>
<feature type="chain" id="PRO_5035901652" evidence="1">
    <location>
        <begin position="17"/>
        <end position="216"/>
    </location>
</feature>
<sequence>MKILILVISVIAGICTFTSIPEKFYTTLLIRNSCDRRYNDLADSMSNLLNSGAFSDFTIHVGGEKIRAHRAILAARSEFFSRMLLSGPDVNMNEIIVEEIPSKAVKAMLRFIYSGEIEMYAFKAPAELYVSAYIFKVPFLIKILHNILENSLNLDNAIELFILANKNGDVILEEKILEFMVKNVLYIEKRNDWMDFLKTHPVLANKVVLFLNKKYQ</sequence>
<dbReference type="CDD" id="cd18186">
    <property type="entry name" value="BTB_POZ_ZBTB_KLHL-like"/>
    <property type="match status" value="1"/>
</dbReference>
<organism evidence="3 4">
    <name type="scientific">Argiope bruennichi</name>
    <name type="common">Wasp spider</name>
    <name type="synonym">Aranea bruennichi</name>
    <dbReference type="NCBI Taxonomy" id="94029"/>
    <lineage>
        <taxon>Eukaryota</taxon>
        <taxon>Metazoa</taxon>
        <taxon>Ecdysozoa</taxon>
        <taxon>Arthropoda</taxon>
        <taxon>Chelicerata</taxon>
        <taxon>Arachnida</taxon>
        <taxon>Araneae</taxon>
        <taxon>Araneomorphae</taxon>
        <taxon>Entelegynae</taxon>
        <taxon>Araneoidea</taxon>
        <taxon>Araneidae</taxon>
        <taxon>Argiope</taxon>
    </lineage>
</organism>
<feature type="signal peptide" evidence="1">
    <location>
        <begin position="1"/>
        <end position="16"/>
    </location>
</feature>
<protein>
    <submittedName>
        <fullName evidence="3">Protein roadkill like protein</fullName>
    </submittedName>
</protein>
<proteinExistence type="predicted"/>
<evidence type="ECO:0000256" key="1">
    <source>
        <dbReference type="SAM" id="SignalP"/>
    </source>
</evidence>
<name>A0A8T0G3Y8_ARGBR</name>
<dbReference type="EMBL" id="JABXBU010000001">
    <property type="protein sequence ID" value="KAF8797188.1"/>
    <property type="molecule type" value="Genomic_DNA"/>
</dbReference>
<dbReference type="Gene3D" id="1.25.40.420">
    <property type="match status" value="1"/>
</dbReference>
<gene>
    <name evidence="3" type="ORF">HNY73_001480</name>
</gene>
<dbReference type="InterPro" id="IPR000210">
    <property type="entry name" value="BTB/POZ_dom"/>
</dbReference>
<dbReference type="SMART" id="SM00225">
    <property type="entry name" value="BTB"/>
    <property type="match status" value="1"/>
</dbReference>
<keyword evidence="1" id="KW-0732">Signal</keyword>
<dbReference type="InterPro" id="IPR011333">
    <property type="entry name" value="SKP1/BTB/POZ_sf"/>
</dbReference>
<evidence type="ECO:0000313" key="4">
    <source>
        <dbReference type="Proteomes" id="UP000807504"/>
    </source>
</evidence>
<dbReference type="PROSITE" id="PS50097">
    <property type="entry name" value="BTB"/>
    <property type="match status" value="1"/>
</dbReference>
<comment type="caution">
    <text evidence="3">The sequence shown here is derived from an EMBL/GenBank/DDBJ whole genome shotgun (WGS) entry which is preliminary data.</text>
</comment>
<dbReference type="Gene3D" id="3.30.710.10">
    <property type="entry name" value="Potassium Channel Kv1.1, Chain A"/>
    <property type="match status" value="1"/>
</dbReference>
<evidence type="ECO:0000313" key="3">
    <source>
        <dbReference type="EMBL" id="KAF8797188.1"/>
    </source>
</evidence>
<feature type="domain" description="BTB" evidence="2">
    <location>
        <begin position="55"/>
        <end position="121"/>
    </location>
</feature>
<evidence type="ECO:0000259" key="2">
    <source>
        <dbReference type="PROSITE" id="PS50097"/>
    </source>
</evidence>
<dbReference type="Pfam" id="PF00651">
    <property type="entry name" value="BTB"/>
    <property type="match status" value="1"/>
</dbReference>